<dbReference type="PROSITE" id="PS50863">
    <property type="entry name" value="B3"/>
    <property type="match status" value="2"/>
</dbReference>
<keyword evidence="5" id="KW-0539">Nucleus</keyword>
<dbReference type="PANTHER" id="PTHR31920">
    <property type="entry name" value="B3 DOMAIN-CONTAINING"/>
    <property type="match status" value="1"/>
</dbReference>
<evidence type="ECO:0000256" key="1">
    <source>
        <dbReference type="ARBA" id="ARBA00004123"/>
    </source>
</evidence>
<evidence type="ECO:0000313" key="9">
    <source>
        <dbReference type="Proteomes" id="UP001603857"/>
    </source>
</evidence>
<feature type="domain" description="TF-B3" evidence="7">
    <location>
        <begin position="175"/>
        <end position="284"/>
    </location>
</feature>
<evidence type="ECO:0000256" key="6">
    <source>
        <dbReference type="SAM" id="MobiDB-lite"/>
    </source>
</evidence>
<comment type="subcellular location">
    <subcellularLocation>
        <location evidence="1">Nucleus</location>
    </subcellularLocation>
</comment>
<evidence type="ECO:0000256" key="2">
    <source>
        <dbReference type="ARBA" id="ARBA00023015"/>
    </source>
</evidence>
<dbReference type="Gene3D" id="2.40.330.10">
    <property type="entry name" value="DNA-binding pseudobarrel domain"/>
    <property type="match status" value="2"/>
</dbReference>
<keyword evidence="2" id="KW-0805">Transcription regulation</keyword>
<proteinExistence type="predicted"/>
<evidence type="ECO:0000313" key="8">
    <source>
        <dbReference type="EMBL" id="KAL2347920.1"/>
    </source>
</evidence>
<comment type="caution">
    <text evidence="8">The sequence shown here is derived from an EMBL/GenBank/DDBJ whole genome shotgun (WGS) entry which is preliminary data.</text>
</comment>
<protein>
    <recommendedName>
        <fullName evidence="7">TF-B3 domain-containing protein</fullName>
    </recommendedName>
</protein>
<keyword evidence="4" id="KW-0804">Transcription</keyword>
<reference evidence="8 9" key="1">
    <citation type="submission" date="2024-08" db="EMBL/GenBank/DDBJ databases">
        <title>Insights into the chromosomal genome structure of Flemingia macrophylla.</title>
        <authorList>
            <person name="Ding Y."/>
            <person name="Zhao Y."/>
            <person name="Bi W."/>
            <person name="Wu M."/>
            <person name="Zhao G."/>
            <person name="Gong Y."/>
            <person name="Li W."/>
            <person name="Zhang P."/>
        </authorList>
    </citation>
    <scope>NUCLEOTIDE SEQUENCE [LARGE SCALE GENOMIC DNA]</scope>
    <source>
        <strain evidence="8">DYQJB</strain>
        <tissue evidence="8">Leaf</tissue>
    </source>
</reference>
<dbReference type="GO" id="GO:0003677">
    <property type="term" value="F:DNA binding"/>
    <property type="evidence" value="ECO:0007669"/>
    <property type="project" value="UniProtKB-KW"/>
</dbReference>
<gene>
    <name evidence="8" type="ORF">Fmac_001920</name>
</gene>
<evidence type="ECO:0000256" key="4">
    <source>
        <dbReference type="ARBA" id="ARBA00023163"/>
    </source>
</evidence>
<organism evidence="8 9">
    <name type="scientific">Flemingia macrophylla</name>
    <dbReference type="NCBI Taxonomy" id="520843"/>
    <lineage>
        <taxon>Eukaryota</taxon>
        <taxon>Viridiplantae</taxon>
        <taxon>Streptophyta</taxon>
        <taxon>Embryophyta</taxon>
        <taxon>Tracheophyta</taxon>
        <taxon>Spermatophyta</taxon>
        <taxon>Magnoliopsida</taxon>
        <taxon>eudicotyledons</taxon>
        <taxon>Gunneridae</taxon>
        <taxon>Pentapetalae</taxon>
        <taxon>rosids</taxon>
        <taxon>fabids</taxon>
        <taxon>Fabales</taxon>
        <taxon>Fabaceae</taxon>
        <taxon>Papilionoideae</taxon>
        <taxon>50 kb inversion clade</taxon>
        <taxon>NPAAA clade</taxon>
        <taxon>indigoferoid/millettioid clade</taxon>
        <taxon>Phaseoleae</taxon>
        <taxon>Flemingia</taxon>
    </lineage>
</organism>
<keyword evidence="3" id="KW-0238">DNA-binding</keyword>
<keyword evidence="9" id="KW-1185">Reference proteome</keyword>
<dbReference type="GO" id="GO:0005634">
    <property type="term" value="C:nucleus"/>
    <property type="evidence" value="ECO:0007669"/>
    <property type="project" value="UniProtKB-SubCell"/>
</dbReference>
<evidence type="ECO:0000259" key="7">
    <source>
        <dbReference type="PROSITE" id="PS50863"/>
    </source>
</evidence>
<dbReference type="PANTHER" id="PTHR31920:SF140">
    <property type="entry name" value="B3 DOMAIN-CONTAINING TRANSCRIPTION FACTOR VRN1-LIKE"/>
    <property type="match status" value="1"/>
</dbReference>
<evidence type="ECO:0000256" key="5">
    <source>
        <dbReference type="ARBA" id="ARBA00023242"/>
    </source>
</evidence>
<dbReference type="AlphaFoldDB" id="A0ABD1NIH1"/>
<dbReference type="EMBL" id="JBGMDY010000001">
    <property type="protein sequence ID" value="KAL2347920.1"/>
    <property type="molecule type" value="Genomic_DNA"/>
</dbReference>
<sequence>MTSQNSRRHIHFFKVIIERTIRDEKLMIPTSFVEQYGKELSNTIMLKLPNGDKWKVHLTKSDRNDMWLEKGWKKFRKHYSLDYGHFLVFKYEGGSQFQILILHPSGLEIDYPTSESSTNDEEETNISHEEQKTNPGRRGSVKGKIWSKSECNGRKETHEGNKASEKAKKFKSEYPFFIRQLSASYVKHLLFLPRAFSKRYMKGLEQEQEGNATLYVREEESEDKGEPWSVSLKFRKIDNRISVTTGWKSIREKYKLKEGDACVFEMVQSCHTNFSFKVIIFRNTQEPSSEQFQDCESPNVSRGK</sequence>
<dbReference type="Proteomes" id="UP001603857">
    <property type="component" value="Unassembled WGS sequence"/>
</dbReference>
<dbReference type="SUPFAM" id="SSF101936">
    <property type="entry name" value="DNA-binding pseudobarrel domain"/>
    <property type="match status" value="2"/>
</dbReference>
<dbReference type="SMART" id="SM01019">
    <property type="entry name" value="B3"/>
    <property type="match status" value="2"/>
</dbReference>
<dbReference type="InterPro" id="IPR050655">
    <property type="entry name" value="Plant_B3_domain"/>
</dbReference>
<feature type="region of interest" description="Disordered" evidence="6">
    <location>
        <begin position="111"/>
        <end position="143"/>
    </location>
</feature>
<dbReference type="InterPro" id="IPR003340">
    <property type="entry name" value="B3_DNA-bd"/>
</dbReference>
<feature type="domain" description="TF-B3" evidence="7">
    <location>
        <begin position="11"/>
        <end position="105"/>
    </location>
</feature>
<dbReference type="InterPro" id="IPR015300">
    <property type="entry name" value="DNA-bd_pseudobarrel_sf"/>
</dbReference>
<dbReference type="CDD" id="cd10017">
    <property type="entry name" value="B3_DNA"/>
    <property type="match status" value="2"/>
</dbReference>
<name>A0ABD1NIH1_9FABA</name>
<evidence type="ECO:0000256" key="3">
    <source>
        <dbReference type="ARBA" id="ARBA00023125"/>
    </source>
</evidence>
<dbReference type="Pfam" id="PF02362">
    <property type="entry name" value="B3"/>
    <property type="match status" value="2"/>
</dbReference>
<accession>A0ABD1NIH1</accession>